<evidence type="ECO:0000256" key="1">
    <source>
        <dbReference type="SAM" id="MobiDB-lite"/>
    </source>
</evidence>
<keyword evidence="3" id="KW-1185">Reference proteome</keyword>
<reference evidence="2" key="2">
    <citation type="submission" date="2025-08" db="UniProtKB">
        <authorList>
            <consortium name="Ensembl"/>
        </authorList>
    </citation>
    <scope>IDENTIFICATION</scope>
</reference>
<protein>
    <submittedName>
        <fullName evidence="2">Uncharacterized protein</fullName>
    </submittedName>
</protein>
<evidence type="ECO:0000313" key="2">
    <source>
        <dbReference type="Ensembl" id="ENSDCDP00010000992.1"/>
    </source>
</evidence>
<dbReference type="CDD" id="cd00093">
    <property type="entry name" value="HTH_XRE"/>
    <property type="match status" value="1"/>
</dbReference>
<accession>A0AAY3ZW74</accession>
<dbReference type="Ensembl" id="ENSDCDT00010001039.1">
    <property type="protein sequence ID" value="ENSDCDP00010000992.1"/>
    <property type="gene ID" value="ENSDCDG00010000556.1"/>
</dbReference>
<evidence type="ECO:0000313" key="3">
    <source>
        <dbReference type="Proteomes" id="UP000694580"/>
    </source>
</evidence>
<dbReference type="InterPro" id="IPR001387">
    <property type="entry name" value="Cro/C1-type_HTH"/>
</dbReference>
<feature type="region of interest" description="Disordered" evidence="1">
    <location>
        <begin position="76"/>
        <end position="97"/>
    </location>
</feature>
<proteinExistence type="predicted"/>
<name>A0AAY3ZW74_9TELE</name>
<dbReference type="AlphaFoldDB" id="A0AAY3ZW74"/>
<reference evidence="2" key="3">
    <citation type="submission" date="2025-09" db="UniProtKB">
        <authorList>
            <consortium name="Ensembl"/>
        </authorList>
    </citation>
    <scope>IDENTIFICATION</scope>
</reference>
<organism evidence="2 3">
    <name type="scientific">Denticeps clupeoides</name>
    <name type="common">denticle herring</name>
    <dbReference type="NCBI Taxonomy" id="299321"/>
    <lineage>
        <taxon>Eukaryota</taxon>
        <taxon>Metazoa</taxon>
        <taxon>Chordata</taxon>
        <taxon>Craniata</taxon>
        <taxon>Vertebrata</taxon>
        <taxon>Euteleostomi</taxon>
        <taxon>Actinopterygii</taxon>
        <taxon>Neopterygii</taxon>
        <taxon>Teleostei</taxon>
        <taxon>Clupei</taxon>
        <taxon>Clupeiformes</taxon>
        <taxon>Denticipitoidei</taxon>
        <taxon>Denticipitidae</taxon>
        <taxon>Denticeps</taxon>
    </lineage>
</organism>
<dbReference type="GeneTree" id="ENSGT01150000289377"/>
<dbReference type="Proteomes" id="UP000694580">
    <property type="component" value="Chromosome 3"/>
</dbReference>
<reference evidence="2 3" key="1">
    <citation type="submission" date="2020-06" db="EMBL/GenBank/DDBJ databases">
        <authorList>
            <consortium name="Wellcome Sanger Institute Data Sharing"/>
        </authorList>
    </citation>
    <scope>NUCLEOTIDE SEQUENCE [LARGE SCALE GENOMIC DNA]</scope>
</reference>
<sequence>IENKDLLELFDFDCGVIVGARQAGLSISETADLLRLSRTTISRVYREWYEKGKTSSERQFCGQKCLVDARGQRRMADGLQQQKTTPAEATGRAGSSKLDNRRFGKWFSISAVTFS</sequence>